<evidence type="ECO:0000313" key="1">
    <source>
        <dbReference type="EMBL" id="GKV50643.1"/>
    </source>
</evidence>
<sequence>MKLDITKGIAEKSLLISMTSNLLVATTSQRWYIPQTTLRHLHHTGKSNKQGHKHKLEIGYEIEEFLALKGHKGDPSPCA</sequence>
<dbReference type="Proteomes" id="UP001054252">
    <property type="component" value="Unassembled WGS sequence"/>
</dbReference>
<dbReference type="EMBL" id="BPVZ01000383">
    <property type="protein sequence ID" value="GKV50643.1"/>
    <property type="molecule type" value="Genomic_DNA"/>
</dbReference>
<dbReference type="AlphaFoldDB" id="A0AAV5MP83"/>
<organism evidence="1 2">
    <name type="scientific">Rubroshorea leprosula</name>
    <dbReference type="NCBI Taxonomy" id="152421"/>
    <lineage>
        <taxon>Eukaryota</taxon>
        <taxon>Viridiplantae</taxon>
        <taxon>Streptophyta</taxon>
        <taxon>Embryophyta</taxon>
        <taxon>Tracheophyta</taxon>
        <taxon>Spermatophyta</taxon>
        <taxon>Magnoliopsida</taxon>
        <taxon>eudicotyledons</taxon>
        <taxon>Gunneridae</taxon>
        <taxon>Pentapetalae</taxon>
        <taxon>rosids</taxon>
        <taxon>malvids</taxon>
        <taxon>Malvales</taxon>
        <taxon>Dipterocarpaceae</taxon>
        <taxon>Rubroshorea</taxon>
    </lineage>
</organism>
<protein>
    <submittedName>
        <fullName evidence="1">Uncharacterized protein</fullName>
    </submittedName>
</protein>
<comment type="caution">
    <text evidence="1">The sequence shown here is derived from an EMBL/GenBank/DDBJ whole genome shotgun (WGS) entry which is preliminary data.</text>
</comment>
<name>A0AAV5MP83_9ROSI</name>
<proteinExistence type="predicted"/>
<reference evidence="1 2" key="1">
    <citation type="journal article" date="2021" name="Commun. Biol.">
        <title>The genome of Shorea leprosula (Dipterocarpaceae) highlights the ecological relevance of drought in aseasonal tropical rainforests.</title>
        <authorList>
            <person name="Ng K.K.S."/>
            <person name="Kobayashi M.J."/>
            <person name="Fawcett J.A."/>
            <person name="Hatakeyama M."/>
            <person name="Paape T."/>
            <person name="Ng C.H."/>
            <person name="Ang C.C."/>
            <person name="Tnah L.H."/>
            <person name="Lee C.T."/>
            <person name="Nishiyama T."/>
            <person name="Sese J."/>
            <person name="O'Brien M.J."/>
            <person name="Copetti D."/>
            <person name="Mohd Noor M.I."/>
            <person name="Ong R.C."/>
            <person name="Putra M."/>
            <person name="Sireger I.Z."/>
            <person name="Indrioko S."/>
            <person name="Kosugi Y."/>
            <person name="Izuno A."/>
            <person name="Isagi Y."/>
            <person name="Lee S.L."/>
            <person name="Shimizu K.K."/>
        </authorList>
    </citation>
    <scope>NUCLEOTIDE SEQUENCE [LARGE SCALE GENOMIC DNA]</scope>
    <source>
        <strain evidence="1">214</strain>
    </source>
</reference>
<gene>
    <name evidence="1" type="ORF">SLEP1_g57344</name>
</gene>
<keyword evidence="2" id="KW-1185">Reference proteome</keyword>
<evidence type="ECO:0000313" key="2">
    <source>
        <dbReference type="Proteomes" id="UP001054252"/>
    </source>
</evidence>
<accession>A0AAV5MP83</accession>